<dbReference type="AlphaFoldDB" id="W7UBD8"/>
<evidence type="ECO:0000313" key="3">
    <source>
        <dbReference type="Proteomes" id="UP000019335"/>
    </source>
</evidence>
<accession>W7UBD8</accession>
<sequence>MCEKGICVALTPISLSPFVTVDKLVPTDFFGSATSSMSIFDDKGRLLKLTWYTCMAVSVAYVIAALVLASRLSKSETPVATQPTAFAAIWSMLVLLAILIGGTLVFNRVQTPVATGVLLGCTAMFSQIELMLFTIFEAHSRDAVTASEKSAGQATATFAFFLAVIFGVFSIFLLMWRQYLHVGSSQSSMDSYA</sequence>
<organism evidence="2 3">
    <name type="scientific">Nannochloropsis gaditana</name>
    <dbReference type="NCBI Taxonomy" id="72520"/>
    <lineage>
        <taxon>Eukaryota</taxon>
        <taxon>Sar</taxon>
        <taxon>Stramenopiles</taxon>
        <taxon>Ochrophyta</taxon>
        <taxon>Eustigmatophyceae</taxon>
        <taxon>Eustigmatales</taxon>
        <taxon>Monodopsidaceae</taxon>
        <taxon>Nannochloropsis</taxon>
    </lineage>
</organism>
<gene>
    <name evidence="2" type="ORF">Naga_100170g6</name>
</gene>
<dbReference type="OrthoDB" id="190146at2759"/>
<feature type="transmembrane region" description="Helical" evidence="1">
    <location>
        <begin position="113"/>
        <end position="136"/>
    </location>
</feature>
<evidence type="ECO:0000313" key="2">
    <source>
        <dbReference type="EMBL" id="EWM30061.1"/>
    </source>
</evidence>
<feature type="transmembrane region" description="Helical" evidence="1">
    <location>
        <begin position="84"/>
        <end position="106"/>
    </location>
</feature>
<keyword evidence="1" id="KW-0812">Transmembrane</keyword>
<evidence type="ECO:0000256" key="1">
    <source>
        <dbReference type="SAM" id="Phobius"/>
    </source>
</evidence>
<name>W7UBD8_9STRA</name>
<feature type="transmembrane region" description="Helical" evidence="1">
    <location>
        <begin position="156"/>
        <end position="176"/>
    </location>
</feature>
<proteinExistence type="predicted"/>
<keyword evidence="3" id="KW-1185">Reference proteome</keyword>
<keyword evidence="1" id="KW-1133">Transmembrane helix</keyword>
<feature type="transmembrane region" description="Helical" evidence="1">
    <location>
        <begin position="49"/>
        <end position="72"/>
    </location>
</feature>
<keyword evidence="1" id="KW-0472">Membrane</keyword>
<protein>
    <submittedName>
        <fullName evidence="2">Uncharacterized protein</fullName>
    </submittedName>
</protein>
<dbReference type="Proteomes" id="UP000019335">
    <property type="component" value="Chromosome 1"/>
</dbReference>
<reference evidence="2 3" key="1">
    <citation type="journal article" date="2014" name="Mol. Plant">
        <title>Chromosome Scale Genome Assembly and Transcriptome Profiling of Nannochloropsis gaditana in Nitrogen Depletion.</title>
        <authorList>
            <person name="Corteggiani Carpinelli E."/>
            <person name="Telatin A."/>
            <person name="Vitulo N."/>
            <person name="Forcato C."/>
            <person name="D'Angelo M."/>
            <person name="Schiavon R."/>
            <person name="Vezzi A."/>
            <person name="Giacometti G.M."/>
            <person name="Morosinotto T."/>
            <person name="Valle G."/>
        </authorList>
    </citation>
    <scope>NUCLEOTIDE SEQUENCE [LARGE SCALE GENOMIC DNA]</scope>
    <source>
        <strain evidence="2 3">B-31</strain>
    </source>
</reference>
<comment type="caution">
    <text evidence="2">The sequence shown here is derived from an EMBL/GenBank/DDBJ whole genome shotgun (WGS) entry which is preliminary data.</text>
</comment>
<dbReference type="EMBL" id="AZIL01000065">
    <property type="protein sequence ID" value="EWM30061.1"/>
    <property type="molecule type" value="Genomic_DNA"/>
</dbReference>